<dbReference type="GO" id="GO:0005743">
    <property type="term" value="C:mitochondrial inner membrane"/>
    <property type="evidence" value="ECO:0007669"/>
    <property type="project" value="UniProtKB-SubCell"/>
</dbReference>
<name>A0A6A6MLN2_HEVBR</name>
<proteinExistence type="inferred from homology"/>
<evidence type="ECO:0000256" key="5">
    <source>
        <dbReference type="ARBA" id="ARBA00022792"/>
    </source>
</evidence>
<evidence type="ECO:0000256" key="8">
    <source>
        <dbReference type="ARBA" id="ARBA00023136"/>
    </source>
</evidence>
<dbReference type="AlphaFoldDB" id="A0A6A6MLN2"/>
<keyword evidence="4" id="KW-0812">Transmembrane</keyword>
<keyword evidence="5 9" id="KW-0999">Mitochondrion inner membrane</keyword>
<dbReference type="InterPro" id="IPR005336">
    <property type="entry name" value="MPC"/>
</dbReference>
<evidence type="ECO:0000256" key="4">
    <source>
        <dbReference type="ARBA" id="ARBA00022692"/>
    </source>
</evidence>
<dbReference type="Proteomes" id="UP000467840">
    <property type="component" value="Chromosome 15"/>
</dbReference>
<comment type="similarity">
    <text evidence="2 9">Belongs to the mitochondrial pyruvate carrier (MPC) (TC 2.A.105) family.</text>
</comment>
<evidence type="ECO:0000256" key="7">
    <source>
        <dbReference type="ARBA" id="ARBA00023128"/>
    </source>
</evidence>
<dbReference type="Pfam" id="PF03650">
    <property type="entry name" value="MPC"/>
    <property type="match status" value="1"/>
</dbReference>
<dbReference type="EMBL" id="JAAGAX010000005">
    <property type="protein sequence ID" value="KAF2314184.1"/>
    <property type="molecule type" value="Genomic_DNA"/>
</dbReference>
<comment type="caution">
    <text evidence="10">The sequence shown here is derived from an EMBL/GenBank/DDBJ whole genome shotgun (WGS) entry which is preliminary data.</text>
</comment>
<evidence type="ECO:0000313" key="10">
    <source>
        <dbReference type="EMBL" id="KAF2314184.1"/>
    </source>
</evidence>
<evidence type="ECO:0000313" key="11">
    <source>
        <dbReference type="Proteomes" id="UP000467840"/>
    </source>
</evidence>
<dbReference type="PANTHER" id="PTHR14154">
    <property type="entry name" value="UPF0041 BRAIN PROTEIN 44-RELATED"/>
    <property type="match status" value="1"/>
</dbReference>
<gene>
    <name evidence="10" type="ORF">GH714_023928</name>
</gene>
<reference evidence="10 11" key="1">
    <citation type="journal article" date="2020" name="Mol. Plant">
        <title>The Chromosome-Based Rubber Tree Genome Provides New Insights into Spurge Genome Evolution and Rubber Biosynthesis.</title>
        <authorList>
            <person name="Liu J."/>
            <person name="Shi C."/>
            <person name="Shi C.C."/>
            <person name="Li W."/>
            <person name="Zhang Q.J."/>
            <person name="Zhang Y."/>
            <person name="Li K."/>
            <person name="Lu H.F."/>
            <person name="Shi C."/>
            <person name="Zhu S.T."/>
            <person name="Xiao Z.Y."/>
            <person name="Nan H."/>
            <person name="Yue Y."/>
            <person name="Zhu X.G."/>
            <person name="Wu Y."/>
            <person name="Hong X.N."/>
            <person name="Fan G.Y."/>
            <person name="Tong Y."/>
            <person name="Zhang D."/>
            <person name="Mao C.L."/>
            <person name="Liu Y.L."/>
            <person name="Hao S.J."/>
            <person name="Liu W.Q."/>
            <person name="Lv M.Q."/>
            <person name="Zhang H.B."/>
            <person name="Liu Y."/>
            <person name="Hu-Tang G.R."/>
            <person name="Wang J.P."/>
            <person name="Wang J.H."/>
            <person name="Sun Y.H."/>
            <person name="Ni S.B."/>
            <person name="Chen W.B."/>
            <person name="Zhang X.C."/>
            <person name="Jiao Y.N."/>
            <person name="Eichler E.E."/>
            <person name="Li G.H."/>
            <person name="Liu X."/>
            <person name="Gao L.Z."/>
        </authorList>
    </citation>
    <scope>NUCLEOTIDE SEQUENCE [LARGE SCALE GENOMIC DNA]</scope>
    <source>
        <strain evidence="11">cv. GT1</strain>
        <tissue evidence="10">Leaf</tissue>
    </source>
</reference>
<keyword evidence="3 9" id="KW-0813">Transport</keyword>
<organism evidence="10 11">
    <name type="scientific">Hevea brasiliensis</name>
    <name type="common">Para rubber tree</name>
    <name type="synonym">Siphonia brasiliensis</name>
    <dbReference type="NCBI Taxonomy" id="3981"/>
    <lineage>
        <taxon>Eukaryota</taxon>
        <taxon>Viridiplantae</taxon>
        <taxon>Streptophyta</taxon>
        <taxon>Embryophyta</taxon>
        <taxon>Tracheophyta</taxon>
        <taxon>Spermatophyta</taxon>
        <taxon>Magnoliopsida</taxon>
        <taxon>eudicotyledons</taxon>
        <taxon>Gunneridae</taxon>
        <taxon>Pentapetalae</taxon>
        <taxon>rosids</taxon>
        <taxon>fabids</taxon>
        <taxon>Malpighiales</taxon>
        <taxon>Euphorbiaceae</taxon>
        <taxon>Crotonoideae</taxon>
        <taxon>Micrandreae</taxon>
        <taxon>Hevea</taxon>
    </lineage>
</organism>
<keyword evidence="11" id="KW-1185">Reference proteome</keyword>
<evidence type="ECO:0000256" key="2">
    <source>
        <dbReference type="ARBA" id="ARBA00006416"/>
    </source>
</evidence>
<keyword evidence="8" id="KW-0472">Membrane</keyword>
<accession>A0A6A6MLN2</accession>
<comment type="subcellular location">
    <subcellularLocation>
        <location evidence="1 9">Mitochondrion inner membrane</location>
        <topology evidence="1 9">Multi-pass membrane protein</topology>
    </subcellularLocation>
</comment>
<protein>
    <recommendedName>
        <fullName evidence="9">Mitochondrial pyruvate carrier</fullName>
    </recommendedName>
</protein>
<evidence type="ECO:0000256" key="3">
    <source>
        <dbReference type="ARBA" id="ARBA00022448"/>
    </source>
</evidence>
<evidence type="ECO:0000256" key="6">
    <source>
        <dbReference type="ARBA" id="ARBA00022989"/>
    </source>
</evidence>
<sequence>MNHLFLCNRLIEEAYENVSIVGDPEVILDLDELEKEEPVEGVHWILELKKGEKATNVQLNTVDMWVQVYDIPNGFMTERLRKVIGHSSRSCERYFDVKLEHRIKTYGTWLRAQFHKQKAIGEKWLRYEPPELEEDGRNAIYQTLGAKFVISNHGTQYGKFVNKSKDVILGGEKVMIMLGPTFQNDDIVLVDPKRQRNDDLVSPNGNIAHPNWLIAGFRSAIHDCGLCDLAAIVYNLEGNTSDHSPIYLHLNAVAQVYQAKHFKFENKWLEEPEFPRADSRLGKKIKDAARRKKNTILTLKDSRGIWKTWDDGLDVVVLECFQTLFAMNGCLGDEGLADMKKPPEMISGNMTGVMCVYSALFMRFAWMVQPRNYLLLACHASNETVQLYQLSRWAKGQG</sequence>
<comment type="function">
    <text evidence="9">Mediates the uptake of pyruvate into mitochondria.</text>
</comment>
<evidence type="ECO:0000256" key="9">
    <source>
        <dbReference type="RuleBase" id="RU363100"/>
    </source>
</evidence>
<evidence type="ECO:0000256" key="1">
    <source>
        <dbReference type="ARBA" id="ARBA00004448"/>
    </source>
</evidence>
<keyword evidence="7 9" id="KW-0496">Mitochondrion</keyword>
<keyword evidence="6" id="KW-1133">Transmembrane helix</keyword>
<dbReference type="GO" id="GO:0006850">
    <property type="term" value="P:pyruvate import into mitochondria"/>
    <property type="evidence" value="ECO:0007669"/>
    <property type="project" value="InterPro"/>
</dbReference>